<dbReference type="Proteomes" id="UP000274391">
    <property type="component" value="Unassembled WGS sequence"/>
</dbReference>
<reference evidence="10 11" key="1">
    <citation type="submission" date="2018-11" db="EMBL/GenBank/DDBJ databases">
        <title>YIM 102482-1 draft genome.</title>
        <authorList>
            <person name="Li G."/>
            <person name="Jiang Y."/>
        </authorList>
    </citation>
    <scope>NUCLEOTIDE SEQUENCE [LARGE SCALE GENOMIC DNA]</scope>
    <source>
        <strain evidence="10 11">YIM 102482-1</strain>
    </source>
</reference>
<evidence type="ECO:0000256" key="6">
    <source>
        <dbReference type="ARBA" id="ARBA00022989"/>
    </source>
</evidence>
<dbReference type="InterPro" id="IPR020846">
    <property type="entry name" value="MFS_dom"/>
</dbReference>
<evidence type="ECO:0000256" key="8">
    <source>
        <dbReference type="SAM" id="Phobius"/>
    </source>
</evidence>
<dbReference type="GO" id="GO:0042910">
    <property type="term" value="F:xenobiotic transmembrane transporter activity"/>
    <property type="evidence" value="ECO:0007669"/>
    <property type="project" value="InterPro"/>
</dbReference>
<keyword evidence="5 8" id="KW-0812">Transmembrane</keyword>
<dbReference type="InterPro" id="IPR004812">
    <property type="entry name" value="Efflux_drug-R_Bcr/CmlA"/>
</dbReference>
<gene>
    <name evidence="10" type="ORF">EG850_07985</name>
</gene>
<feature type="transmembrane region" description="Helical" evidence="8">
    <location>
        <begin position="312"/>
        <end position="335"/>
    </location>
</feature>
<evidence type="ECO:0000256" key="5">
    <source>
        <dbReference type="ARBA" id="ARBA00022692"/>
    </source>
</evidence>
<feature type="transmembrane region" description="Helical" evidence="8">
    <location>
        <begin position="373"/>
        <end position="395"/>
    </location>
</feature>
<keyword evidence="11" id="KW-1185">Reference proteome</keyword>
<feature type="transmembrane region" description="Helical" evidence="8">
    <location>
        <begin position="49"/>
        <end position="69"/>
    </location>
</feature>
<evidence type="ECO:0000256" key="1">
    <source>
        <dbReference type="ARBA" id="ARBA00004651"/>
    </source>
</evidence>
<dbReference type="Gene3D" id="1.20.1720.10">
    <property type="entry name" value="Multidrug resistance protein D"/>
    <property type="match status" value="1"/>
</dbReference>
<protein>
    <submittedName>
        <fullName evidence="10">Bcr/CflA family efflux MFS transporter</fullName>
    </submittedName>
</protein>
<dbReference type="Pfam" id="PF07690">
    <property type="entry name" value="MFS_1"/>
    <property type="match status" value="1"/>
</dbReference>
<keyword evidence="3" id="KW-0813">Transport</keyword>
<comment type="caution">
    <text evidence="10">The sequence shown here is derived from an EMBL/GenBank/DDBJ whole genome shotgun (WGS) entry which is preliminary data.</text>
</comment>
<dbReference type="EMBL" id="RQVS01000008">
    <property type="protein sequence ID" value="RRJ86579.1"/>
    <property type="molecule type" value="Genomic_DNA"/>
</dbReference>
<proteinExistence type="inferred from homology"/>
<keyword evidence="7 8" id="KW-0472">Membrane</keyword>
<dbReference type="InterPro" id="IPR036259">
    <property type="entry name" value="MFS_trans_sf"/>
</dbReference>
<accession>A0A3P3VYS0</accession>
<dbReference type="PANTHER" id="PTHR23502">
    <property type="entry name" value="MAJOR FACILITATOR SUPERFAMILY"/>
    <property type="match status" value="1"/>
</dbReference>
<evidence type="ECO:0000256" key="4">
    <source>
        <dbReference type="ARBA" id="ARBA00022475"/>
    </source>
</evidence>
<dbReference type="GO" id="GO:0005886">
    <property type="term" value="C:plasma membrane"/>
    <property type="evidence" value="ECO:0007669"/>
    <property type="project" value="UniProtKB-SubCell"/>
</dbReference>
<comment type="subcellular location">
    <subcellularLocation>
        <location evidence="1">Cell membrane</location>
        <topology evidence="1">Multi-pass membrane protein</topology>
    </subcellularLocation>
</comment>
<dbReference type="RefSeq" id="WP_124972305.1">
    <property type="nucleotide sequence ID" value="NZ_RQVS01000008.1"/>
</dbReference>
<organism evidence="10 11">
    <name type="scientific">Gulosibacter macacae</name>
    <dbReference type="NCBI Taxonomy" id="2488791"/>
    <lineage>
        <taxon>Bacteria</taxon>
        <taxon>Bacillati</taxon>
        <taxon>Actinomycetota</taxon>
        <taxon>Actinomycetes</taxon>
        <taxon>Micrococcales</taxon>
        <taxon>Microbacteriaceae</taxon>
        <taxon>Gulosibacter</taxon>
    </lineage>
</organism>
<sequence>MAKTALSAPAASRGLILALGLLSAFGPLSMDLYLPSLPTLIADLGTTEAMGQATMGASMIGLAFGQLIFGPISDRIGRRVPLIIGVAVFALLSIACAFAPSIELLLLARLLQGLGGSAGIVVSRAIVRDLYQGAEASRAFALLAALLGIAPVIAPLIGGALLLITDWRGLFIALAIIGALLFALAWFAVPETLAPRDRSAAGMREQLSEIGAVVRNGRFMMFTAVLALASLGLFSYISMSSMVFQSGFGFTAQNYALLFAVNAAGMLIGTWLGRAVVRRIGPDRLAGLGILIGTVAAVSFAVLAWMQAPLPALIVALTTMLFVHGLILANVTALAMDAMSRGVGTASAVLGAIQMGIGAIVPPLVSLGGVDAVVMGAVMAAGFVASLVLFLIIAARLRRRSQ</sequence>
<dbReference type="PROSITE" id="PS50850">
    <property type="entry name" value="MFS"/>
    <property type="match status" value="1"/>
</dbReference>
<name>A0A3P3VYS0_9MICO</name>
<comment type="similarity">
    <text evidence="2">Belongs to the major facilitator superfamily. Bcr/CmlA family.</text>
</comment>
<keyword evidence="4" id="KW-1003">Cell membrane</keyword>
<feature type="transmembrane region" description="Helical" evidence="8">
    <location>
        <begin position="342"/>
        <end position="361"/>
    </location>
</feature>
<evidence type="ECO:0000256" key="2">
    <source>
        <dbReference type="ARBA" id="ARBA00006236"/>
    </source>
</evidence>
<dbReference type="NCBIfam" id="TIGR00710">
    <property type="entry name" value="efflux_Bcr_CflA"/>
    <property type="match status" value="1"/>
</dbReference>
<keyword evidence="6 8" id="KW-1133">Transmembrane helix</keyword>
<evidence type="ECO:0000256" key="3">
    <source>
        <dbReference type="ARBA" id="ARBA00022448"/>
    </source>
</evidence>
<dbReference type="AlphaFoldDB" id="A0A3P3VYS0"/>
<dbReference type="SUPFAM" id="SSF103473">
    <property type="entry name" value="MFS general substrate transporter"/>
    <property type="match status" value="1"/>
</dbReference>
<evidence type="ECO:0000256" key="7">
    <source>
        <dbReference type="ARBA" id="ARBA00023136"/>
    </source>
</evidence>
<dbReference type="OrthoDB" id="9814303at2"/>
<evidence type="ECO:0000313" key="10">
    <source>
        <dbReference type="EMBL" id="RRJ86579.1"/>
    </source>
</evidence>
<dbReference type="CDD" id="cd17320">
    <property type="entry name" value="MFS_MdfA_MDR_like"/>
    <property type="match status" value="1"/>
</dbReference>
<feature type="transmembrane region" description="Helical" evidence="8">
    <location>
        <begin position="285"/>
        <end position="306"/>
    </location>
</feature>
<dbReference type="InterPro" id="IPR011701">
    <property type="entry name" value="MFS"/>
</dbReference>
<feature type="transmembrane region" description="Helical" evidence="8">
    <location>
        <begin position="170"/>
        <end position="189"/>
    </location>
</feature>
<feature type="domain" description="Major facilitator superfamily (MFS) profile" evidence="9">
    <location>
        <begin position="15"/>
        <end position="398"/>
    </location>
</feature>
<feature type="transmembrane region" description="Helical" evidence="8">
    <location>
        <begin position="81"/>
        <end position="100"/>
    </location>
</feature>
<evidence type="ECO:0000313" key="11">
    <source>
        <dbReference type="Proteomes" id="UP000274391"/>
    </source>
</evidence>
<dbReference type="PANTHER" id="PTHR23502:SF132">
    <property type="entry name" value="POLYAMINE TRANSPORTER 2-RELATED"/>
    <property type="match status" value="1"/>
</dbReference>
<evidence type="ECO:0000259" key="9">
    <source>
        <dbReference type="PROSITE" id="PS50850"/>
    </source>
</evidence>
<dbReference type="GO" id="GO:1990961">
    <property type="term" value="P:xenobiotic detoxification by transmembrane export across the plasma membrane"/>
    <property type="evidence" value="ECO:0007669"/>
    <property type="project" value="InterPro"/>
</dbReference>
<feature type="transmembrane region" description="Helical" evidence="8">
    <location>
        <begin position="139"/>
        <end position="164"/>
    </location>
</feature>
<feature type="transmembrane region" description="Helical" evidence="8">
    <location>
        <begin position="255"/>
        <end position="273"/>
    </location>
</feature>
<feature type="transmembrane region" description="Helical" evidence="8">
    <location>
        <begin position="219"/>
        <end position="243"/>
    </location>
</feature>
<feature type="transmembrane region" description="Helical" evidence="8">
    <location>
        <begin position="106"/>
        <end position="127"/>
    </location>
</feature>